<feature type="region of interest" description="Disordered" evidence="1">
    <location>
        <begin position="782"/>
        <end position="836"/>
    </location>
</feature>
<accession>A0A9J6EBF8</accession>
<feature type="compositionally biased region" description="Basic and acidic residues" evidence="1">
    <location>
        <begin position="126"/>
        <end position="139"/>
    </location>
</feature>
<feature type="compositionally biased region" description="Low complexity" evidence="1">
    <location>
        <begin position="782"/>
        <end position="793"/>
    </location>
</feature>
<feature type="compositionally biased region" description="Basic and acidic residues" evidence="1">
    <location>
        <begin position="1179"/>
        <end position="1189"/>
    </location>
</feature>
<feature type="region of interest" description="Disordered" evidence="1">
    <location>
        <begin position="1005"/>
        <end position="1095"/>
    </location>
</feature>
<gene>
    <name evidence="2" type="ORF">HPB51_019650</name>
</gene>
<feature type="region of interest" description="Disordered" evidence="1">
    <location>
        <begin position="95"/>
        <end position="148"/>
    </location>
</feature>
<feature type="region of interest" description="Disordered" evidence="1">
    <location>
        <begin position="940"/>
        <end position="975"/>
    </location>
</feature>
<feature type="compositionally biased region" description="Acidic residues" evidence="1">
    <location>
        <begin position="805"/>
        <end position="823"/>
    </location>
</feature>
<reference evidence="2" key="2">
    <citation type="submission" date="2021-09" db="EMBL/GenBank/DDBJ databases">
        <authorList>
            <person name="Jia N."/>
            <person name="Wang J."/>
            <person name="Shi W."/>
            <person name="Du L."/>
            <person name="Sun Y."/>
            <person name="Zhan W."/>
            <person name="Jiang J."/>
            <person name="Wang Q."/>
            <person name="Zhang B."/>
            <person name="Ji P."/>
            <person name="Sakyi L.B."/>
            <person name="Cui X."/>
            <person name="Yuan T."/>
            <person name="Jiang B."/>
            <person name="Yang W."/>
            <person name="Lam T.T.-Y."/>
            <person name="Chang Q."/>
            <person name="Ding S."/>
            <person name="Wang X."/>
            <person name="Zhu J."/>
            <person name="Ruan X."/>
            <person name="Zhao L."/>
            <person name="Wei J."/>
            <person name="Que T."/>
            <person name="Du C."/>
            <person name="Cheng J."/>
            <person name="Dai P."/>
            <person name="Han X."/>
            <person name="Huang E."/>
            <person name="Gao Y."/>
            <person name="Liu J."/>
            <person name="Shao H."/>
            <person name="Ye R."/>
            <person name="Li L."/>
            <person name="Wei W."/>
            <person name="Wang X."/>
            <person name="Wang C."/>
            <person name="Huo Q."/>
            <person name="Li W."/>
            <person name="Guo W."/>
            <person name="Chen H."/>
            <person name="Chen S."/>
            <person name="Zhou L."/>
            <person name="Zhou L."/>
            <person name="Ni X."/>
            <person name="Tian J."/>
            <person name="Zhou Y."/>
            <person name="Sheng Y."/>
            <person name="Liu T."/>
            <person name="Pan Y."/>
            <person name="Xia L."/>
            <person name="Li J."/>
            <person name="Zhao F."/>
            <person name="Cao W."/>
        </authorList>
    </citation>
    <scope>NUCLEOTIDE SEQUENCE</scope>
    <source>
        <strain evidence="2">Rmic-2018</strain>
        <tissue evidence="2">Larvae</tissue>
    </source>
</reference>
<feature type="compositionally biased region" description="Polar residues" evidence="1">
    <location>
        <begin position="959"/>
        <end position="975"/>
    </location>
</feature>
<feature type="compositionally biased region" description="Polar residues" evidence="1">
    <location>
        <begin position="635"/>
        <end position="645"/>
    </location>
</feature>
<organism evidence="2 3">
    <name type="scientific">Rhipicephalus microplus</name>
    <name type="common">Cattle tick</name>
    <name type="synonym">Boophilus microplus</name>
    <dbReference type="NCBI Taxonomy" id="6941"/>
    <lineage>
        <taxon>Eukaryota</taxon>
        <taxon>Metazoa</taxon>
        <taxon>Ecdysozoa</taxon>
        <taxon>Arthropoda</taxon>
        <taxon>Chelicerata</taxon>
        <taxon>Arachnida</taxon>
        <taxon>Acari</taxon>
        <taxon>Parasitiformes</taxon>
        <taxon>Ixodida</taxon>
        <taxon>Ixodoidea</taxon>
        <taxon>Ixodidae</taxon>
        <taxon>Rhipicephalinae</taxon>
        <taxon>Rhipicephalus</taxon>
        <taxon>Boophilus</taxon>
    </lineage>
</organism>
<name>A0A9J6EBF8_RHIMP</name>
<sequence>MAGLGREPELETENEQTIAAQEGATFELGHDADRLHSEECQGQRRAGPQNGTPLVCGRSIEEANCTSLPSRSDASFSAPRQLATIRPAPSLTDVASANSASAMEPALDAENERSVGRSLNATSEEFVEHSMGDSSHPHQTDGTFEVPDKKPSVIIGDQSVEDANKRSFSRESASELEDEHVNLNQTIGSPNAQVTTHDVFPRKLSGCDLSNEGIILKVDSHLNTKPGRLDNGMKSVPNTAEMVTKAQMGNTVGRLEHHPDILEGIPVTVPHSLDCRGAAIAENYEVAHSSSRRATSDGSLLPGYSIEEALSRAYNEAFPTREARNTGVVKIFDLRGTHSITSRIRRNLAGELLVIGSVPAGTWWNKDGVFNSDSARDHFALETTPESVERPRCIDVSRELASGMVVSISNAGVATEPTNAETKQASVRPDGLHNDDIDRQADLVPASCPTYKTECREVPALFPLALPLAFPQLARRRALGLSGSIQACNLAIALPASMHFNTLANYYRCSLQTFPHPESFPPNVLKNEVIVTTDRTVDEKMNCFEHNTDLEVPIIGACVELGDETEEREESTGHGKSFVMNNALAPSGDASSKRSSVELATRPAKSAPLDLAGAEPATQLSQMNDSFVGPLSPRYDTTSSPSVSLSQVNGANELASAGQNLNRPDPNFESCSFSSYRQIKGEVSPPSAAMSDSSGSVFKTGNSDESYHVPCAQTSLNEVEEHDRSFYEGECVVPDVVKIRLPEQAGCFDLEAERDCYLDDLPHITSAQMEELRDHVRVLVASRAPRPSTPTTPLGRQAGSLSSSDVDEEESSAEDVTEEDGSDDSSRTLHTTTDESDLSEYDQVSCYSLYSYVSASSSGASGGASNTFDRFTQYTRRDEETPEDAESSDELFMPVGCSASSYSRKRKAECSPEGSPEAQEDPFAGLIKKARLVQLESAVGTTPRAELKSKDDSGVAVSATAQTEEPSSGVTTATGNGSLHRLVLSQHNYCKYSTEEDLNERYARRSGVDGDAMNVSPLSSPMKGRRIKPRGDEDSTNHLSTPREGVAKLVDYPECTPPKEENSGDSTPPVQHSQRRPLADISNNKEKPQRNTANKADVYKKVMEIYFNENSRNFMVVPAYQECPDPENSENIPPDERESGTEHALYASGGQGVKPGSMQAPNEPEVPRKSAAFNVASTSEEKCNDHGEADCQGNKTLKLLA</sequence>
<protein>
    <submittedName>
        <fullName evidence="2">Uncharacterized protein</fullName>
    </submittedName>
</protein>
<keyword evidence="3" id="KW-1185">Reference proteome</keyword>
<feature type="region of interest" description="Disordered" evidence="1">
    <location>
        <begin position="1122"/>
        <end position="1201"/>
    </location>
</feature>
<feature type="region of interest" description="Disordered" evidence="1">
    <location>
        <begin position="1"/>
        <end position="55"/>
    </location>
</feature>
<dbReference type="Proteomes" id="UP000821866">
    <property type="component" value="Chromosome 3"/>
</dbReference>
<dbReference type="EMBL" id="JABSTU010000005">
    <property type="protein sequence ID" value="KAH8031636.1"/>
    <property type="molecule type" value="Genomic_DNA"/>
</dbReference>
<feature type="compositionally biased region" description="Basic and acidic residues" evidence="1">
    <location>
        <begin position="28"/>
        <end position="42"/>
    </location>
</feature>
<feature type="region of interest" description="Disordered" evidence="1">
    <location>
        <begin position="415"/>
        <end position="436"/>
    </location>
</feature>
<evidence type="ECO:0000313" key="2">
    <source>
        <dbReference type="EMBL" id="KAH8031636.1"/>
    </source>
</evidence>
<feature type="region of interest" description="Disordered" evidence="1">
    <location>
        <begin position="563"/>
        <end position="645"/>
    </location>
</feature>
<evidence type="ECO:0000313" key="3">
    <source>
        <dbReference type="Proteomes" id="UP000821866"/>
    </source>
</evidence>
<feature type="compositionally biased region" description="Polar residues" evidence="1">
    <location>
        <begin position="415"/>
        <end position="425"/>
    </location>
</feature>
<comment type="caution">
    <text evidence="2">The sequence shown here is derived from an EMBL/GenBank/DDBJ whole genome shotgun (WGS) entry which is preliminary data.</text>
</comment>
<dbReference type="AlphaFoldDB" id="A0A9J6EBF8"/>
<proteinExistence type="predicted"/>
<evidence type="ECO:0000256" key="1">
    <source>
        <dbReference type="SAM" id="MobiDB-lite"/>
    </source>
</evidence>
<reference evidence="2" key="1">
    <citation type="journal article" date="2020" name="Cell">
        <title>Large-Scale Comparative Analyses of Tick Genomes Elucidate Their Genetic Diversity and Vector Capacities.</title>
        <authorList>
            <consortium name="Tick Genome and Microbiome Consortium (TIGMIC)"/>
            <person name="Jia N."/>
            <person name="Wang J."/>
            <person name="Shi W."/>
            <person name="Du L."/>
            <person name="Sun Y."/>
            <person name="Zhan W."/>
            <person name="Jiang J.F."/>
            <person name="Wang Q."/>
            <person name="Zhang B."/>
            <person name="Ji P."/>
            <person name="Bell-Sakyi L."/>
            <person name="Cui X.M."/>
            <person name="Yuan T.T."/>
            <person name="Jiang B.G."/>
            <person name="Yang W.F."/>
            <person name="Lam T.T."/>
            <person name="Chang Q.C."/>
            <person name="Ding S.J."/>
            <person name="Wang X.J."/>
            <person name="Zhu J.G."/>
            <person name="Ruan X.D."/>
            <person name="Zhao L."/>
            <person name="Wei J.T."/>
            <person name="Ye R.Z."/>
            <person name="Que T.C."/>
            <person name="Du C.H."/>
            <person name="Zhou Y.H."/>
            <person name="Cheng J.X."/>
            <person name="Dai P.F."/>
            <person name="Guo W.B."/>
            <person name="Han X.H."/>
            <person name="Huang E.J."/>
            <person name="Li L.F."/>
            <person name="Wei W."/>
            <person name="Gao Y.C."/>
            <person name="Liu J.Z."/>
            <person name="Shao H.Z."/>
            <person name="Wang X."/>
            <person name="Wang C.C."/>
            <person name="Yang T.C."/>
            <person name="Huo Q.B."/>
            <person name="Li W."/>
            <person name="Chen H.Y."/>
            <person name="Chen S.E."/>
            <person name="Zhou L.G."/>
            <person name="Ni X.B."/>
            <person name="Tian J.H."/>
            <person name="Sheng Y."/>
            <person name="Liu T."/>
            <person name="Pan Y.S."/>
            <person name="Xia L.Y."/>
            <person name="Li J."/>
            <person name="Zhao F."/>
            <person name="Cao W.C."/>
        </authorList>
    </citation>
    <scope>NUCLEOTIDE SEQUENCE</scope>
    <source>
        <strain evidence="2">Rmic-2018</strain>
    </source>
</reference>